<dbReference type="PROSITE" id="PS50055">
    <property type="entry name" value="TYR_PHOSPHATASE_PTP"/>
    <property type="match status" value="1"/>
</dbReference>
<dbReference type="GeneTree" id="ENSGT00940000165368"/>
<dbReference type="RefSeq" id="XP_040032055.1">
    <property type="nucleotide sequence ID" value="XM_040176121.1"/>
</dbReference>
<dbReference type="PROSITE" id="PS50056">
    <property type="entry name" value="TYR_PHOSPHATASE_2"/>
    <property type="match status" value="1"/>
</dbReference>
<keyword evidence="5" id="KW-0378">Hydrolase</keyword>
<feature type="chain" id="PRO_5042956953" description="protein-tyrosine-phosphatase" evidence="12">
    <location>
        <begin position="28"/>
        <end position="1115"/>
    </location>
</feature>
<dbReference type="SUPFAM" id="SSF52799">
    <property type="entry name" value="(Phosphotyrosine protein) phosphatases II"/>
    <property type="match status" value="1"/>
</dbReference>
<evidence type="ECO:0000259" key="14">
    <source>
        <dbReference type="PROSITE" id="PS50056"/>
    </source>
</evidence>
<dbReference type="InterPro" id="IPR016130">
    <property type="entry name" value="Tyr_Pase_AS"/>
</dbReference>
<dbReference type="PANTHER" id="PTHR46957:SF10">
    <property type="entry name" value="PROTEIN TYROSINE PHOSPHATASE, RECEPTOR TYPE, H"/>
    <property type="match status" value="1"/>
</dbReference>
<keyword evidence="17" id="KW-1185">Reference proteome</keyword>
<protein>
    <recommendedName>
        <fullName evidence="2">protein-tyrosine-phosphatase</fullName>
        <ecNumber evidence="2">3.1.3.48</ecNumber>
    </recommendedName>
</protein>
<dbReference type="InterPro" id="IPR050713">
    <property type="entry name" value="RTP_Phos/Ushers"/>
</dbReference>
<comment type="subcellular location">
    <subcellularLocation>
        <location evidence="1">Membrane</location>
        <topology evidence="1">Single-pass type I membrane protein</topology>
    </subcellularLocation>
</comment>
<feature type="domain" description="Tyrosine-protein phosphatase" evidence="13">
    <location>
        <begin position="825"/>
        <end position="1084"/>
    </location>
</feature>
<keyword evidence="3 11" id="KW-0812">Transmembrane</keyword>
<reference evidence="16 17" key="1">
    <citation type="journal article" date="2021" name="G3 (Bethesda)">
        <title>Improved contiguity of the threespine stickleback genome using long-read sequencing.</title>
        <authorList>
            <person name="Nath S."/>
            <person name="Shaw D.E."/>
            <person name="White M.A."/>
        </authorList>
    </citation>
    <scope>NUCLEOTIDE SEQUENCE [LARGE SCALE GENOMIC DNA]</scope>
    <source>
        <strain evidence="16 17">Lake Benthic</strain>
    </source>
</reference>
<dbReference type="InterPro" id="IPR013783">
    <property type="entry name" value="Ig-like_fold"/>
</dbReference>
<dbReference type="InterPro" id="IPR003595">
    <property type="entry name" value="Tyr_Pase_cat"/>
</dbReference>
<evidence type="ECO:0000256" key="6">
    <source>
        <dbReference type="ARBA" id="ARBA00022912"/>
    </source>
</evidence>
<keyword evidence="9" id="KW-0325">Glycoprotein</keyword>
<evidence type="ECO:0000256" key="1">
    <source>
        <dbReference type="ARBA" id="ARBA00004479"/>
    </source>
</evidence>
<evidence type="ECO:0000313" key="17">
    <source>
        <dbReference type="Proteomes" id="UP000007635"/>
    </source>
</evidence>
<evidence type="ECO:0000259" key="13">
    <source>
        <dbReference type="PROSITE" id="PS50055"/>
    </source>
</evidence>
<feature type="domain" description="Fibronectin type-III" evidence="15">
    <location>
        <begin position="76"/>
        <end position="167"/>
    </location>
</feature>
<sequence>MKPFSFKITPEHFLLCVSVSLLWVSNAAVQTSVMTAKAMATVTTATQTTTPTTKTPTTPTATTTTATTPLLTTKKPPGNVNNVTVSARNETSITLKWEKVGGIPTYFLRSEAMTPMDVPVYDTTGGSSVEYVVTSLTAGKKYNFTIITTFEGANSTGFSYEAVTAPGNVNNVTVSARNETSITLKWEKVGGIPTYFLRSEAMTPMDVPIYDTTGGSSVEYVVTSLTAGKKYNFTIITTFEGANSTGFSYEAVTAPGDAKGLKTLGQTETSITLQWEKVNDILQYKLVFNGKPISINASGEGDYVNHTLSNLTCGTRYNFTLFTLFDQLNSMGVNSNAVTVPCNAKGLKTLGQTETSITLQWKKRDNILQYKLVFNKTEINVTATGGDYVNHTIPNLTCGTRYNFTLFTLFDQLNSRGVNGNAVTVPCNAKELKTLGQTETSITLQWKKVDKILQYKLVFNQTENNVTATGGDYVNHTIPNLTSGTRYYFTLLTEFGNVTSSGVTYSASTVPPPVTSVNVTKRSATSVTLQWQTVNQDWEYNVNGTAFQLSPSTTGSVSHSFSSLTPGTLYNFSVVTTFSGLHSRPYEDFTVTALHCSWNVTNSSIQGAITGLFSKATATNGTQNVNNSGSPNVLFAGLWPGATYQVSLVYEKQSRSFLQCRHNVTILPSYLTAHCEHVDAGYSVYVVWSEPRGVWTSVEVNVSGHMQSVLPNEKQEVKITGFQPARNYEVSLHSKSGQRSSGEPFVFSCLTDPRGVIAGAVFAVLIFCLLVFLAVFIFFKRPDIISRKNPFIGGTRQSIKKIKDISVAKFPEHFYQLSMDEGRGFSEEYESLVSVGMEQTKAAALLPQNKPRNRFNNVLPYDWCRVKLSTLNPNEASDYINACYMPGYKSDRDYIATQGPLPATVSDFWRMIWEQRVKGIVMVTNCTEGGRTKCEQYWPADRKPCSHGELSVSTRFEQKEPNWTLREFRVKHRHYSEERTVRHFHFTAWPDHGVPQGTGVLIQFRGLVRRHIEGEGAEAPTVVHCSAGVGRTGTIIALDVLLQQLERERAVGINAFVRKMRLSRPHMVQTESQYVFLHQCIMDCLQKDEEAEENIYENAEMIYTNATALRELTRA</sequence>
<dbReference type="SMART" id="SM00404">
    <property type="entry name" value="PTPc_motif"/>
    <property type="match status" value="1"/>
</dbReference>
<accession>A0AAQ4QLS8</accession>
<dbReference type="InterPro" id="IPR003961">
    <property type="entry name" value="FN3_dom"/>
</dbReference>
<feature type="signal peptide" evidence="12">
    <location>
        <begin position="1"/>
        <end position="27"/>
    </location>
</feature>
<reference evidence="16" key="3">
    <citation type="submission" date="2025-09" db="UniProtKB">
        <authorList>
            <consortium name="Ensembl"/>
        </authorList>
    </citation>
    <scope>IDENTIFICATION</scope>
</reference>
<dbReference type="SUPFAM" id="SSF49265">
    <property type="entry name" value="Fibronectin type III"/>
    <property type="match status" value="3"/>
</dbReference>
<feature type="domain" description="Fibronectin type-III" evidence="15">
    <location>
        <begin position="168"/>
        <end position="257"/>
    </location>
</feature>
<dbReference type="Ensembl" id="ENSGACT00000057994.1">
    <property type="protein sequence ID" value="ENSGACP00000051920.1"/>
    <property type="gene ID" value="ENSGACG00000008054.2"/>
</dbReference>
<evidence type="ECO:0000259" key="15">
    <source>
        <dbReference type="PROSITE" id="PS50853"/>
    </source>
</evidence>
<feature type="transmembrane region" description="Helical" evidence="11">
    <location>
        <begin position="756"/>
        <end position="779"/>
    </location>
</feature>
<keyword evidence="4 12" id="KW-0732">Signal</keyword>
<evidence type="ECO:0000256" key="4">
    <source>
        <dbReference type="ARBA" id="ARBA00022729"/>
    </source>
</evidence>
<organism evidence="16 17">
    <name type="scientific">Gasterosteus aculeatus aculeatus</name>
    <name type="common">three-spined stickleback</name>
    <dbReference type="NCBI Taxonomy" id="481459"/>
    <lineage>
        <taxon>Eukaryota</taxon>
        <taxon>Metazoa</taxon>
        <taxon>Chordata</taxon>
        <taxon>Craniata</taxon>
        <taxon>Vertebrata</taxon>
        <taxon>Euteleostomi</taxon>
        <taxon>Actinopterygii</taxon>
        <taxon>Neopterygii</taxon>
        <taxon>Teleostei</taxon>
        <taxon>Neoteleostei</taxon>
        <taxon>Acanthomorphata</taxon>
        <taxon>Eupercaria</taxon>
        <taxon>Perciformes</taxon>
        <taxon>Cottioidei</taxon>
        <taxon>Gasterosteales</taxon>
        <taxon>Gasterosteidae</taxon>
        <taxon>Gasterosteus</taxon>
    </lineage>
</organism>
<proteinExistence type="predicted"/>
<keyword evidence="8 11" id="KW-0472">Membrane</keyword>
<reference evidence="16" key="2">
    <citation type="submission" date="2025-08" db="UniProtKB">
        <authorList>
            <consortium name="Ensembl"/>
        </authorList>
    </citation>
    <scope>IDENTIFICATION</scope>
</reference>
<dbReference type="GO" id="GO:0043235">
    <property type="term" value="C:receptor complex"/>
    <property type="evidence" value="ECO:0007669"/>
    <property type="project" value="TreeGrafter"/>
</dbReference>
<dbReference type="InterPro" id="IPR036116">
    <property type="entry name" value="FN3_sf"/>
</dbReference>
<feature type="domain" description="Tyrosine specific protein phosphatases" evidence="14">
    <location>
        <begin position="1002"/>
        <end position="1075"/>
    </location>
</feature>
<dbReference type="SMART" id="SM00060">
    <property type="entry name" value="FN3"/>
    <property type="match status" value="8"/>
</dbReference>
<dbReference type="InterPro" id="IPR000242">
    <property type="entry name" value="PTP_cat"/>
</dbReference>
<dbReference type="PROSITE" id="PS50853">
    <property type="entry name" value="FN3"/>
    <property type="match status" value="4"/>
</dbReference>
<evidence type="ECO:0000256" key="8">
    <source>
        <dbReference type="ARBA" id="ARBA00023136"/>
    </source>
</evidence>
<dbReference type="Pfam" id="PF00041">
    <property type="entry name" value="fn3"/>
    <property type="match status" value="2"/>
</dbReference>
<dbReference type="GO" id="GO:0016020">
    <property type="term" value="C:membrane"/>
    <property type="evidence" value="ECO:0007669"/>
    <property type="project" value="UniProtKB-SubCell"/>
</dbReference>
<dbReference type="PANTHER" id="PTHR46957">
    <property type="entry name" value="CYTOKINE RECEPTOR"/>
    <property type="match status" value="1"/>
</dbReference>
<dbReference type="SMART" id="SM00194">
    <property type="entry name" value="PTPc"/>
    <property type="match status" value="1"/>
</dbReference>
<evidence type="ECO:0000256" key="12">
    <source>
        <dbReference type="SAM" id="SignalP"/>
    </source>
</evidence>
<evidence type="ECO:0000256" key="11">
    <source>
        <dbReference type="SAM" id="Phobius"/>
    </source>
</evidence>
<dbReference type="InterPro" id="IPR000387">
    <property type="entry name" value="Tyr_Pase_dom"/>
</dbReference>
<dbReference type="EC" id="3.1.3.48" evidence="2"/>
<evidence type="ECO:0000313" key="16">
    <source>
        <dbReference type="Ensembl" id="ENSGACP00000051920.1"/>
    </source>
</evidence>
<dbReference type="Gene3D" id="3.90.190.10">
    <property type="entry name" value="Protein tyrosine phosphatase superfamily"/>
    <property type="match status" value="1"/>
</dbReference>
<dbReference type="Gene3D" id="2.60.40.10">
    <property type="entry name" value="Immunoglobulins"/>
    <property type="match status" value="7"/>
</dbReference>
<dbReference type="PRINTS" id="PR00700">
    <property type="entry name" value="PRTYPHPHTASE"/>
</dbReference>
<feature type="domain" description="Fibronectin type-III" evidence="15">
    <location>
        <begin position="513"/>
        <end position="596"/>
    </location>
</feature>
<evidence type="ECO:0000256" key="5">
    <source>
        <dbReference type="ARBA" id="ARBA00022801"/>
    </source>
</evidence>
<dbReference type="CDD" id="cd00063">
    <property type="entry name" value="FN3"/>
    <property type="match status" value="6"/>
</dbReference>
<evidence type="ECO:0000256" key="9">
    <source>
        <dbReference type="ARBA" id="ARBA00023180"/>
    </source>
</evidence>
<evidence type="ECO:0000256" key="10">
    <source>
        <dbReference type="ARBA" id="ARBA00051722"/>
    </source>
</evidence>
<evidence type="ECO:0000256" key="7">
    <source>
        <dbReference type="ARBA" id="ARBA00022989"/>
    </source>
</evidence>
<evidence type="ECO:0000256" key="3">
    <source>
        <dbReference type="ARBA" id="ARBA00022692"/>
    </source>
</evidence>
<keyword evidence="6" id="KW-0904">Protein phosphatase</keyword>
<evidence type="ECO:0000256" key="2">
    <source>
        <dbReference type="ARBA" id="ARBA00013064"/>
    </source>
</evidence>
<dbReference type="GO" id="GO:0004725">
    <property type="term" value="F:protein tyrosine phosphatase activity"/>
    <property type="evidence" value="ECO:0007669"/>
    <property type="project" value="UniProtKB-EC"/>
</dbReference>
<dbReference type="PROSITE" id="PS00383">
    <property type="entry name" value="TYR_PHOSPHATASE_1"/>
    <property type="match status" value="1"/>
</dbReference>
<dbReference type="InterPro" id="IPR029021">
    <property type="entry name" value="Prot-tyrosine_phosphatase-like"/>
</dbReference>
<dbReference type="Pfam" id="PF00102">
    <property type="entry name" value="Y_phosphatase"/>
    <property type="match status" value="1"/>
</dbReference>
<feature type="domain" description="Fibronectin type-III" evidence="15">
    <location>
        <begin position="425"/>
        <end position="512"/>
    </location>
</feature>
<dbReference type="AlphaFoldDB" id="A0AAQ4QLS8"/>
<comment type="catalytic activity">
    <reaction evidence="10">
        <text>O-phospho-L-tyrosyl-[protein] + H2O = L-tyrosyl-[protein] + phosphate</text>
        <dbReference type="Rhea" id="RHEA:10684"/>
        <dbReference type="Rhea" id="RHEA-COMP:10136"/>
        <dbReference type="Rhea" id="RHEA-COMP:20101"/>
        <dbReference type="ChEBI" id="CHEBI:15377"/>
        <dbReference type="ChEBI" id="CHEBI:43474"/>
        <dbReference type="ChEBI" id="CHEBI:46858"/>
        <dbReference type="ChEBI" id="CHEBI:61978"/>
        <dbReference type="EC" id="3.1.3.48"/>
    </reaction>
</comment>
<keyword evidence="7 11" id="KW-1133">Transmembrane helix</keyword>
<dbReference type="Proteomes" id="UP000007635">
    <property type="component" value="Chromosome V"/>
</dbReference>
<dbReference type="FunFam" id="3.90.190.10:FF:000009">
    <property type="entry name" value="Receptor-type tyrosine-protein phosphatase beta"/>
    <property type="match status" value="1"/>
</dbReference>
<name>A0AAQ4QLS8_GASAC</name>
<dbReference type="GeneID" id="120819060"/>